<keyword evidence="3" id="KW-1185">Reference proteome</keyword>
<dbReference type="EMBL" id="JARBDR010000018">
    <property type="protein sequence ID" value="KAJ8322303.1"/>
    <property type="molecule type" value="Genomic_DNA"/>
</dbReference>
<evidence type="ECO:0000313" key="3">
    <source>
        <dbReference type="Proteomes" id="UP001217089"/>
    </source>
</evidence>
<feature type="region of interest" description="Disordered" evidence="1">
    <location>
        <begin position="66"/>
        <end position="115"/>
    </location>
</feature>
<accession>A0ABQ9G2U4</accession>
<protein>
    <submittedName>
        <fullName evidence="2">Uncharacterized protein</fullName>
    </submittedName>
</protein>
<proteinExistence type="predicted"/>
<evidence type="ECO:0000256" key="1">
    <source>
        <dbReference type="SAM" id="MobiDB-lite"/>
    </source>
</evidence>
<reference evidence="2 3" key="1">
    <citation type="submission" date="2022-12" db="EMBL/GenBank/DDBJ databases">
        <title>Chromosome-level genome of Tegillarca granosa.</title>
        <authorList>
            <person name="Kim J."/>
        </authorList>
    </citation>
    <scope>NUCLEOTIDE SEQUENCE [LARGE SCALE GENOMIC DNA]</scope>
    <source>
        <strain evidence="2">Teg-2019</strain>
        <tissue evidence="2">Adductor muscle</tissue>
    </source>
</reference>
<dbReference type="Proteomes" id="UP001217089">
    <property type="component" value="Unassembled WGS sequence"/>
</dbReference>
<organism evidence="2 3">
    <name type="scientific">Tegillarca granosa</name>
    <name type="common">Malaysian cockle</name>
    <name type="synonym">Anadara granosa</name>
    <dbReference type="NCBI Taxonomy" id="220873"/>
    <lineage>
        <taxon>Eukaryota</taxon>
        <taxon>Metazoa</taxon>
        <taxon>Spiralia</taxon>
        <taxon>Lophotrochozoa</taxon>
        <taxon>Mollusca</taxon>
        <taxon>Bivalvia</taxon>
        <taxon>Autobranchia</taxon>
        <taxon>Pteriomorphia</taxon>
        <taxon>Arcoida</taxon>
        <taxon>Arcoidea</taxon>
        <taxon>Arcidae</taxon>
        <taxon>Tegillarca</taxon>
    </lineage>
</organism>
<sequence length="115" mass="12776">MIDEKINNFSGTEIYIEHNILIETEIWSYGIPYRMEIISVDKSNGLKKTQERFPIRLHTGRSVSRDCRKLTDDDDGGPPIAPSTECGETGSEAPLPDSVSSSFIDMNGGVENLNN</sequence>
<name>A0ABQ9G2U4_TEGGR</name>
<gene>
    <name evidence="2" type="ORF">KUTeg_000774</name>
</gene>
<comment type="caution">
    <text evidence="2">The sequence shown here is derived from an EMBL/GenBank/DDBJ whole genome shotgun (WGS) entry which is preliminary data.</text>
</comment>
<evidence type="ECO:0000313" key="2">
    <source>
        <dbReference type="EMBL" id="KAJ8322303.1"/>
    </source>
</evidence>